<feature type="transmembrane region" description="Helical" evidence="8">
    <location>
        <begin position="37"/>
        <end position="58"/>
    </location>
</feature>
<feature type="transmembrane region" description="Helical" evidence="8">
    <location>
        <begin position="267"/>
        <end position="294"/>
    </location>
</feature>
<keyword evidence="3" id="KW-0813">Transport</keyword>
<evidence type="ECO:0000313" key="10">
    <source>
        <dbReference type="Proteomes" id="UP001309705"/>
    </source>
</evidence>
<comment type="caution">
    <text evidence="9">The sequence shown here is derived from an EMBL/GenBank/DDBJ whole genome shotgun (WGS) entry which is preliminary data.</text>
</comment>
<proteinExistence type="inferred from homology"/>
<evidence type="ECO:0000256" key="2">
    <source>
        <dbReference type="ARBA" id="ARBA00007935"/>
    </source>
</evidence>
<evidence type="ECO:0000256" key="3">
    <source>
        <dbReference type="ARBA" id="ARBA00022448"/>
    </source>
</evidence>
<dbReference type="Proteomes" id="UP001309705">
    <property type="component" value="Unassembled WGS sequence"/>
</dbReference>
<evidence type="ECO:0000313" key="9">
    <source>
        <dbReference type="EMBL" id="MEC5342585.1"/>
    </source>
</evidence>
<sequence>MEARTAMNAAPASRRPPGVAGILWRRGRVSLLVSPRTLAVCAVMLVLLLALAAFSVTLGRFNLSAAQILDAILGGGDGGPGARIIRNVRLPRTLTAIFVGAALGVSGAIFQSVSRNALGSPDIIGCTTGAASGALIQIVLFNTGPMAVACAAITGGIATSLLVYLLSLKGGMVKGHRLILTGIGVGATLSALNGFLLVKGDLDNAVMANLWLAGSVQSRTWMHLIPVMTGVLALLPPILLSARRLTMIEMGDDIARQLGIRVERVRLTMIFCAVLLAALATGATGPVAFIALAAPQLVARLTRSRALPVIGAALMGACLLLLADLTTQLLPLTVAAPVGRMTGIVGGLYLLWLLTRSRRF</sequence>
<dbReference type="SUPFAM" id="SSF81345">
    <property type="entry name" value="ABC transporter involved in vitamin B12 uptake, BtuC"/>
    <property type="match status" value="1"/>
</dbReference>
<evidence type="ECO:0000256" key="1">
    <source>
        <dbReference type="ARBA" id="ARBA00004651"/>
    </source>
</evidence>
<evidence type="ECO:0000256" key="8">
    <source>
        <dbReference type="SAM" id="Phobius"/>
    </source>
</evidence>
<dbReference type="PANTHER" id="PTHR30472">
    <property type="entry name" value="FERRIC ENTEROBACTIN TRANSPORT SYSTEM PERMEASE PROTEIN"/>
    <property type="match status" value="1"/>
</dbReference>
<keyword evidence="5 8" id="KW-0812">Transmembrane</keyword>
<evidence type="ECO:0000256" key="4">
    <source>
        <dbReference type="ARBA" id="ARBA00022475"/>
    </source>
</evidence>
<evidence type="ECO:0000256" key="6">
    <source>
        <dbReference type="ARBA" id="ARBA00022989"/>
    </source>
</evidence>
<keyword evidence="10" id="KW-1185">Reference proteome</keyword>
<organism evidence="9 10">
    <name type="scientific">Brenneria populi</name>
    <dbReference type="NCBI Taxonomy" id="1505588"/>
    <lineage>
        <taxon>Bacteria</taxon>
        <taxon>Pseudomonadati</taxon>
        <taxon>Pseudomonadota</taxon>
        <taxon>Gammaproteobacteria</taxon>
        <taxon>Enterobacterales</taxon>
        <taxon>Pectobacteriaceae</taxon>
        <taxon>Brenneria</taxon>
    </lineage>
</organism>
<dbReference type="RefSeq" id="WP_327617656.1">
    <property type="nucleotide sequence ID" value="NZ_JAYWTM010000006.1"/>
</dbReference>
<feature type="transmembrane region" description="Helical" evidence="8">
    <location>
        <begin position="93"/>
        <end position="113"/>
    </location>
</feature>
<feature type="transmembrane region" description="Helical" evidence="8">
    <location>
        <begin position="178"/>
        <end position="200"/>
    </location>
</feature>
<keyword evidence="7 8" id="KW-0472">Membrane</keyword>
<gene>
    <name evidence="9" type="ORF">VSX58_08190</name>
</gene>
<evidence type="ECO:0000256" key="5">
    <source>
        <dbReference type="ARBA" id="ARBA00022692"/>
    </source>
</evidence>
<feature type="transmembrane region" description="Helical" evidence="8">
    <location>
        <begin position="220"/>
        <end position="240"/>
    </location>
</feature>
<protein>
    <submittedName>
        <fullName evidence="9">Iron chelate uptake ABC transporter family permease subunit</fullName>
    </submittedName>
</protein>
<comment type="similarity">
    <text evidence="2">Belongs to the binding-protein-dependent transport system permease family. FecCD subfamily.</text>
</comment>
<dbReference type="InterPro" id="IPR000522">
    <property type="entry name" value="ABC_transptr_permease_BtuC"/>
</dbReference>
<keyword evidence="4" id="KW-1003">Cell membrane</keyword>
<accession>A0ABU6JPC4</accession>
<dbReference type="Pfam" id="PF01032">
    <property type="entry name" value="FecCD"/>
    <property type="match status" value="1"/>
</dbReference>
<feature type="transmembrane region" description="Helical" evidence="8">
    <location>
        <begin position="146"/>
        <end position="166"/>
    </location>
</feature>
<evidence type="ECO:0000256" key="7">
    <source>
        <dbReference type="ARBA" id="ARBA00023136"/>
    </source>
</evidence>
<comment type="subcellular location">
    <subcellularLocation>
        <location evidence="1">Cell membrane</location>
        <topology evidence="1">Multi-pass membrane protein</topology>
    </subcellularLocation>
</comment>
<name>A0ABU6JPC4_9GAMM</name>
<keyword evidence="6 8" id="KW-1133">Transmembrane helix</keyword>
<dbReference type="Gene3D" id="1.10.3470.10">
    <property type="entry name" value="ABC transporter involved in vitamin B12 uptake, BtuC"/>
    <property type="match status" value="1"/>
</dbReference>
<reference evidence="9 10" key="1">
    <citation type="journal article" date="2017" name="Int. J. Syst. Evol. Microbiol.">
        <title>Brenneria populi subsp. brevivirga subsp. nov. isolated from symptomatic bark of Populus x euramericana canker, and description of Brenneria populi subsp. populi subsp. nov.</title>
        <authorList>
            <person name="Zheng M.H."/>
            <person name="Piao C.G."/>
            <person name="Xue H."/>
            <person name="Guo M.W."/>
            <person name="Li Y."/>
        </authorList>
    </citation>
    <scope>NUCLEOTIDE SEQUENCE [LARGE SCALE GENOMIC DNA]</scope>
    <source>
        <strain evidence="9 10">D9-5</strain>
    </source>
</reference>
<dbReference type="InterPro" id="IPR037294">
    <property type="entry name" value="ABC_BtuC-like"/>
</dbReference>
<feature type="transmembrane region" description="Helical" evidence="8">
    <location>
        <begin position="330"/>
        <end position="354"/>
    </location>
</feature>
<dbReference type="PANTHER" id="PTHR30472:SF24">
    <property type="entry name" value="FERRIC ENTEROBACTIN TRANSPORT SYSTEM PERMEASE PROTEIN FEPG"/>
    <property type="match status" value="1"/>
</dbReference>
<dbReference type="EMBL" id="JAYWTM010000006">
    <property type="protein sequence ID" value="MEC5342585.1"/>
    <property type="molecule type" value="Genomic_DNA"/>
</dbReference>
<dbReference type="CDD" id="cd06550">
    <property type="entry name" value="TM_ABC_iron-siderophores_like"/>
    <property type="match status" value="1"/>
</dbReference>